<feature type="region of interest" description="Disordered" evidence="8">
    <location>
        <begin position="1"/>
        <end position="29"/>
    </location>
</feature>
<gene>
    <name evidence="11" type="ORF">BSAL_68140</name>
</gene>
<proteinExistence type="inferred from homology"/>
<evidence type="ECO:0000256" key="8">
    <source>
        <dbReference type="SAM" id="MobiDB-lite"/>
    </source>
</evidence>
<dbReference type="InterPro" id="IPR012419">
    <property type="entry name" value="Cas1_AcylTrans_dom"/>
</dbReference>
<keyword evidence="3 11" id="KW-0808">Transferase</keyword>
<evidence type="ECO:0000256" key="2">
    <source>
        <dbReference type="ARBA" id="ARBA00010666"/>
    </source>
</evidence>
<keyword evidence="12" id="KW-1185">Reference proteome</keyword>
<evidence type="ECO:0000256" key="3">
    <source>
        <dbReference type="ARBA" id="ARBA00022679"/>
    </source>
</evidence>
<dbReference type="Proteomes" id="UP000051952">
    <property type="component" value="Unassembled WGS sequence"/>
</dbReference>
<dbReference type="VEuPathDB" id="TriTrypDB:BSAL_68140"/>
<dbReference type="PANTHER" id="PTHR13533:SF1">
    <property type="entry name" value="N-ACETYLNEURAMINATE 9-O-ACETYLTRANSFERASE"/>
    <property type="match status" value="1"/>
</dbReference>
<feature type="domain" description="Cas1p 10 TM acyl transferase" evidence="10">
    <location>
        <begin position="223"/>
        <end position="567"/>
    </location>
</feature>
<feature type="transmembrane region" description="Helical" evidence="9">
    <location>
        <begin position="574"/>
        <end position="593"/>
    </location>
</feature>
<evidence type="ECO:0000256" key="1">
    <source>
        <dbReference type="ARBA" id="ARBA00004141"/>
    </source>
</evidence>
<dbReference type="GO" id="GO:0010411">
    <property type="term" value="P:xyloglucan metabolic process"/>
    <property type="evidence" value="ECO:0007669"/>
    <property type="project" value="TreeGrafter"/>
</dbReference>
<dbReference type="GO" id="GO:0005794">
    <property type="term" value="C:Golgi apparatus"/>
    <property type="evidence" value="ECO:0007669"/>
    <property type="project" value="UniProtKB-ARBA"/>
</dbReference>
<keyword evidence="4 9" id="KW-0812">Transmembrane</keyword>
<keyword evidence="6 9" id="KW-0472">Membrane</keyword>
<feature type="transmembrane region" description="Helical" evidence="9">
    <location>
        <begin position="429"/>
        <end position="446"/>
    </location>
</feature>
<feature type="domain" description="Cas1p 10 TM acyl transferase" evidence="10">
    <location>
        <begin position="77"/>
        <end position="186"/>
    </location>
</feature>
<keyword evidence="7" id="KW-0325">Glycoprotein</keyword>
<evidence type="ECO:0000256" key="6">
    <source>
        <dbReference type="ARBA" id="ARBA00023136"/>
    </source>
</evidence>
<feature type="transmembrane region" description="Helical" evidence="9">
    <location>
        <begin position="257"/>
        <end position="276"/>
    </location>
</feature>
<dbReference type="EMBL" id="CYKH01000465">
    <property type="protein sequence ID" value="CUF96779.1"/>
    <property type="molecule type" value="Genomic_DNA"/>
</dbReference>
<dbReference type="PANTHER" id="PTHR13533">
    <property type="entry name" value="N-ACETYLNEURAMINATE 9-O-ACETYLTRANSFERASE"/>
    <property type="match status" value="1"/>
</dbReference>
<feature type="transmembrane region" description="Helical" evidence="9">
    <location>
        <begin position="335"/>
        <end position="355"/>
    </location>
</feature>
<feature type="transmembrane region" description="Helical" evidence="9">
    <location>
        <begin position="53"/>
        <end position="70"/>
    </location>
</feature>
<name>A0A0S4IUZ7_BODSA</name>
<dbReference type="AlphaFoldDB" id="A0A0S4IUZ7"/>
<dbReference type="GO" id="GO:0016020">
    <property type="term" value="C:membrane"/>
    <property type="evidence" value="ECO:0007669"/>
    <property type="project" value="UniProtKB-SubCell"/>
</dbReference>
<feature type="transmembrane region" description="Helical" evidence="9">
    <location>
        <begin position="296"/>
        <end position="323"/>
    </location>
</feature>
<comment type="subcellular location">
    <subcellularLocation>
        <location evidence="1">Membrane</location>
        <topology evidence="1">Multi-pass membrane protein</topology>
    </subcellularLocation>
</comment>
<reference evidence="12" key="1">
    <citation type="submission" date="2015-09" db="EMBL/GenBank/DDBJ databases">
        <authorList>
            <consortium name="Pathogen Informatics"/>
        </authorList>
    </citation>
    <scope>NUCLEOTIDE SEQUENCE [LARGE SCALE GENOMIC DNA]</scope>
    <source>
        <strain evidence="12">Lake Konstanz</strain>
    </source>
</reference>
<evidence type="ECO:0000256" key="4">
    <source>
        <dbReference type="ARBA" id="ARBA00022692"/>
    </source>
</evidence>
<keyword evidence="11" id="KW-0012">Acyltransferase</keyword>
<dbReference type="GO" id="GO:0016407">
    <property type="term" value="F:acetyltransferase activity"/>
    <property type="evidence" value="ECO:0007669"/>
    <property type="project" value="TreeGrafter"/>
</dbReference>
<accession>A0A0S4IUZ7</accession>
<dbReference type="OMA" id="QSLLHEW"/>
<protein>
    <submittedName>
        <fullName evidence="11">Acyltransferase-like protein, putative</fullName>
    </submittedName>
</protein>
<evidence type="ECO:0000256" key="9">
    <source>
        <dbReference type="SAM" id="Phobius"/>
    </source>
</evidence>
<organism evidence="11 12">
    <name type="scientific">Bodo saltans</name>
    <name type="common">Flagellated protozoan</name>
    <dbReference type="NCBI Taxonomy" id="75058"/>
    <lineage>
        <taxon>Eukaryota</taxon>
        <taxon>Discoba</taxon>
        <taxon>Euglenozoa</taxon>
        <taxon>Kinetoplastea</taxon>
        <taxon>Metakinetoplastina</taxon>
        <taxon>Eubodonida</taxon>
        <taxon>Bodonidae</taxon>
        <taxon>Bodo</taxon>
    </lineage>
</organism>
<feature type="transmembrane region" description="Helical" evidence="9">
    <location>
        <begin position="461"/>
        <end position="479"/>
    </location>
</feature>
<evidence type="ECO:0000313" key="11">
    <source>
        <dbReference type="EMBL" id="CUF96779.1"/>
    </source>
</evidence>
<evidence type="ECO:0000256" key="5">
    <source>
        <dbReference type="ARBA" id="ARBA00022989"/>
    </source>
</evidence>
<evidence type="ECO:0000313" key="12">
    <source>
        <dbReference type="Proteomes" id="UP000051952"/>
    </source>
</evidence>
<keyword evidence="5 9" id="KW-1133">Transmembrane helix</keyword>
<sequence>MHLRQQQPEAGAPATTETNGNGKKDRAGDALLPHADGDHLWHKFETLGSTVKVSVMLIVVLSIVIASSIYRSSKTSEFFTAGQLTSAQVFAFIVCLIPVISRIALELFSKLHDEPVVFKRLILSEESEAQLTGLGEFSFYMILFFVCDRTSLIPREKKRYDQDTFWFLCFCLLAGALFTLKKAKPPKSHTAVATPVVANNDTAVVSMPISAPPPPPEVFHVAHLQRDQTEEWKGWMQVMFLWYHYFDVKPIYNVIRLYIAAYVWMTGFGNFSYYYIRKDFSLSRFLQMQWRLNFMVIWVCAILSNEYMLYYICMLHTFFTLLIYGGLGTFPQYNVSGSGVAIKFTALALFCFAMWDISDNIFDTVWKPLTFLVQYHDPYSPARDIMHEWRFRSFLDHYIWIVGMLCAFNHPRIEAWLQKIDHLPAKSSNFIKSLVVGVCLVLGYFYVTEVFLLPKKDYNRLHPYTSFIPILLFIVLRNISQTARMYHLHLFEFLGKTTLETYIAQFHIWMATTGVNGAPKRLLRILPSGWPLVNFALVSIVFFYVSYRLFQTTNVIKAAALPPKASNEVLKKNVIAMVCALAAFFTIASVVTMF</sequence>
<dbReference type="OrthoDB" id="1932925at2759"/>
<feature type="transmembrane region" description="Helical" evidence="9">
    <location>
        <begin position="164"/>
        <end position="180"/>
    </location>
</feature>
<feature type="transmembrane region" description="Helical" evidence="9">
    <location>
        <begin position="90"/>
        <end position="108"/>
    </location>
</feature>
<dbReference type="Pfam" id="PF07779">
    <property type="entry name" value="Cas1_AcylT"/>
    <property type="match status" value="2"/>
</dbReference>
<evidence type="ECO:0000256" key="7">
    <source>
        <dbReference type="ARBA" id="ARBA00023180"/>
    </source>
</evidence>
<dbReference type="GO" id="GO:0045492">
    <property type="term" value="P:xylan biosynthetic process"/>
    <property type="evidence" value="ECO:0007669"/>
    <property type="project" value="TreeGrafter"/>
</dbReference>
<evidence type="ECO:0000259" key="10">
    <source>
        <dbReference type="Pfam" id="PF07779"/>
    </source>
</evidence>
<feature type="transmembrane region" description="Helical" evidence="9">
    <location>
        <begin position="529"/>
        <end position="547"/>
    </location>
</feature>
<comment type="similarity">
    <text evidence="2">Belongs to the PC-esterase family. CASD1 subfamily.</text>
</comment>